<sequence>MKYMREGKEMECEGCWAKRTRPIRLGVGKGNAVIIGREEGNLHLGGSNGMKEA</sequence>
<evidence type="ECO:0000313" key="1">
    <source>
        <dbReference type="EMBL" id="MCI17270.1"/>
    </source>
</evidence>
<reference evidence="1 2" key="1">
    <citation type="journal article" date="2018" name="Front. Plant Sci.">
        <title>Red Clover (Trifolium pratense) and Zigzag Clover (T. medium) - A Picture of Genomic Similarities and Differences.</title>
        <authorList>
            <person name="Dluhosova J."/>
            <person name="Istvanek J."/>
            <person name="Nedelnik J."/>
            <person name="Repkova J."/>
        </authorList>
    </citation>
    <scope>NUCLEOTIDE SEQUENCE [LARGE SCALE GENOMIC DNA]</scope>
    <source>
        <strain evidence="2">cv. 10/8</strain>
        <tissue evidence="1">Leaf</tissue>
    </source>
</reference>
<proteinExistence type="predicted"/>
<dbReference type="EMBL" id="LXQA010104677">
    <property type="protein sequence ID" value="MCI17270.1"/>
    <property type="molecule type" value="Genomic_DNA"/>
</dbReference>
<dbReference type="Proteomes" id="UP000265520">
    <property type="component" value="Unassembled WGS sequence"/>
</dbReference>
<organism evidence="1 2">
    <name type="scientific">Trifolium medium</name>
    <dbReference type="NCBI Taxonomy" id="97028"/>
    <lineage>
        <taxon>Eukaryota</taxon>
        <taxon>Viridiplantae</taxon>
        <taxon>Streptophyta</taxon>
        <taxon>Embryophyta</taxon>
        <taxon>Tracheophyta</taxon>
        <taxon>Spermatophyta</taxon>
        <taxon>Magnoliopsida</taxon>
        <taxon>eudicotyledons</taxon>
        <taxon>Gunneridae</taxon>
        <taxon>Pentapetalae</taxon>
        <taxon>rosids</taxon>
        <taxon>fabids</taxon>
        <taxon>Fabales</taxon>
        <taxon>Fabaceae</taxon>
        <taxon>Papilionoideae</taxon>
        <taxon>50 kb inversion clade</taxon>
        <taxon>NPAAA clade</taxon>
        <taxon>Hologalegina</taxon>
        <taxon>IRL clade</taxon>
        <taxon>Trifolieae</taxon>
        <taxon>Trifolium</taxon>
    </lineage>
</organism>
<accession>A0A392Q0M5</accession>
<evidence type="ECO:0000313" key="2">
    <source>
        <dbReference type="Proteomes" id="UP000265520"/>
    </source>
</evidence>
<dbReference type="AlphaFoldDB" id="A0A392Q0M5"/>
<protein>
    <submittedName>
        <fullName evidence="1">Uncharacterized protein</fullName>
    </submittedName>
</protein>
<comment type="caution">
    <text evidence="1">The sequence shown here is derived from an EMBL/GenBank/DDBJ whole genome shotgun (WGS) entry which is preliminary data.</text>
</comment>
<name>A0A392Q0M5_9FABA</name>
<keyword evidence="2" id="KW-1185">Reference proteome</keyword>